<protein>
    <recommendedName>
        <fullName evidence="8">Glutamate 5-kinase</fullName>
        <ecNumber evidence="8">2.7.2.11</ecNumber>
    </recommendedName>
    <alternativeName>
        <fullName evidence="8">Gamma-glutamyl kinase</fullName>
        <shortName evidence="8">GK</shortName>
    </alternativeName>
</protein>
<keyword evidence="1 8" id="KW-0963">Cytoplasm</keyword>
<evidence type="ECO:0000256" key="2">
    <source>
        <dbReference type="ARBA" id="ARBA00022605"/>
    </source>
</evidence>
<dbReference type="PIRSF" id="PIRSF000729">
    <property type="entry name" value="GK"/>
    <property type="match status" value="1"/>
</dbReference>
<feature type="binding site" evidence="8">
    <location>
        <position position="158"/>
    </location>
    <ligand>
        <name>substrate</name>
    </ligand>
</feature>
<keyword evidence="4 8" id="KW-0808">Transferase</keyword>
<dbReference type="CDD" id="cd04242">
    <property type="entry name" value="AAK_G5K_ProB"/>
    <property type="match status" value="1"/>
</dbReference>
<dbReference type="SUPFAM" id="SSF53633">
    <property type="entry name" value="Carbamate kinase-like"/>
    <property type="match status" value="1"/>
</dbReference>
<dbReference type="CDD" id="cd21157">
    <property type="entry name" value="PUA_G5K"/>
    <property type="match status" value="1"/>
</dbReference>
<dbReference type="PANTHER" id="PTHR43654">
    <property type="entry name" value="GLUTAMATE 5-KINASE"/>
    <property type="match status" value="1"/>
</dbReference>
<dbReference type="InterPro" id="IPR015947">
    <property type="entry name" value="PUA-like_sf"/>
</dbReference>
<dbReference type="InterPro" id="IPR041739">
    <property type="entry name" value="G5K_ProB"/>
</dbReference>
<dbReference type="Gene3D" id="2.30.130.10">
    <property type="entry name" value="PUA domain"/>
    <property type="match status" value="1"/>
</dbReference>
<dbReference type="PANTHER" id="PTHR43654:SF1">
    <property type="entry name" value="ISOPENTENYL PHOSPHATE KINASE"/>
    <property type="match status" value="1"/>
</dbReference>
<dbReference type="InterPro" id="IPR005715">
    <property type="entry name" value="Glu_5kinase/COase_Synthase"/>
</dbReference>
<dbReference type="SUPFAM" id="SSF88697">
    <property type="entry name" value="PUA domain-like"/>
    <property type="match status" value="1"/>
</dbReference>
<keyword evidence="7 8" id="KW-0067">ATP-binding</keyword>
<dbReference type="PRINTS" id="PR00474">
    <property type="entry name" value="GLU5KINASE"/>
</dbReference>
<dbReference type="Pfam" id="PF01472">
    <property type="entry name" value="PUA"/>
    <property type="match status" value="1"/>
</dbReference>
<keyword evidence="2 8" id="KW-0028">Amino-acid biosynthesis</keyword>
<dbReference type="EC" id="2.7.2.11" evidence="8"/>
<dbReference type="NCBIfam" id="TIGR01027">
    <property type="entry name" value="proB"/>
    <property type="match status" value="1"/>
</dbReference>
<comment type="catalytic activity">
    <reaction evidence="8">
        <text>L-glutamate + ATP = L-glutamyl 5-phosphate + ADP</text>
        <dbReference type="Rhea" id="RHEA:14877"/>
        <dbReference type="ChEBI" id="CHEBI:29985"/>
        <dbReference type="ChEBI" id="CHEBI:30616"/>
        <dbReference type="ChEBI" id="CHEBI:58274"/>
        <dbReference type="ChEBI" id="CHEBI:456216"/>
        <dbReference type="EC" id="2.7.2.11"/>
    </reaction>
</comment>
<dbReference type="SMART" id="SM00359">
    <property type="entry name" value="PUA"/>
    <property type="match status" value="1"/>
</dbReference>
<evidence type="ECO:0000256" key="4">
    <source>
        <dbReference type="ARBA" id="ARBA00022679"/>
    </source>
</evidence>
<dbReference type="Pfam" id="PF00696">
    <property type="entry name" value="AA_kinase"/>
    <property type="match status" value="1"/>
</dbReference>
<comment type="similarity">
    <text evidence="8">Belongs to the glutamate 5-kinase family.</text>
</comment>
<evidence type="ECO:0000256" key="5">
    <source>
        <dbReference type="ARBA" id="ARBA00022741"/>
    </source>
</evidence>
<comment type="pathway">
    <text evidence="8">Amino-acid biosynthesis; L-proline biosynthesis; L-glutamate 5-semialdehyde from L-glutamate: step 1/2.</text>
</comment>
<evidence type="ECO:0000256" key="7">
    <source>
        <dbReference type="ARBA" id="ARBA00022840"/>
    </source>
</evidence>
<feature type="binding site" evidence="8">
    <location>
        <begin position="178"/>
        <end position="179"/>
    </location>
    <ligand>
        <name>ATP</name>
        <dbReference type="ChEBI" id="CHEBI:30616"/>
    </ligand>
</feature>
<dbReference type="InterPro" id="IPR036974">
    <property type="entry name" value="PUA_sf"/>
</dbReference>
<evidence type="ECO:0000313" key="11">
    <source>
        <dbReference type="Proteomes" id="UP000596739"/>
    </source>
</evidence>
<dbReference type="RefSeq" id="WP_200271904.1">
    <property type="nucleotide sequence ID" value="NZ_JAENHN010000048.1"/>
</dbReference>
<comment type="caution">
    <text evidence="10">The sequence shown here is derived from an EMBL/GenBank/DDBJ whole genome shotgun (WGS) entry which is preliminary data.</text>
</comment>
<evidence type="ECO:0000256" key="1">
    <source>
        <dbReference type="ARBA" id="ARBA00022490"/>
    </source>
</evidence>
<dbReference type="InterPro" id="IPR019797">
    <property type="entry name" value="Glutamate_5-kinase_CS"/>
</dbReference>
<keyword evidence="11" id="KW-1185">Reference proteome</keyword>
<dbReference type="GO" id="GO:0004349">
    <property type="term" value="F:glutamate 5-kinase activity"/>
    <property type="evidence" value="ECO:0007669"/>
    <property type="project" value="UniProtKB-EC"/>
</dbReference>
<feature type="domain" description="PUA" evidence="9">
    <location>
        <begin position="286"/>
        <end position="368"/>
    </location>
</feature>
<dbReference type="InterPro" id="IPR036393">
    <property type="entry name" value="AceGlu_kinase-like_sf"/>
</dbReference>
<dbReference type="PROSITE" id="PS50890">
    <property type="entry name" value="PUA"/>
    <property type="match status" value="1"/>
</dbReference>
<dbReference type="Proteomes" id="UP000596739">
    <property type="component" value="Unassembled WGS sequence"/>
</dbReference>
<dbReference type="Gene3D" id="3.40.1160.10">
    <property type="entry name" value="Acetylglutamate kinase-like"/>
    <property type="match status" value="1"/>
</dbReference>
<keyword evidence="5 8" id="KW-0547">Nucleotide-binding</keyword>
<accession>A0ABS1ET61</accession>
<reference evidence="11" key="1">
    <citation type="submission" date="2021-01" db="EMBL/GenBank/DDBJ databases">
        <title>Genome public.</title>
        <authorList>
            <person name="Liu C."/>
            <person name="Sun Q."/>
        </authorList>
    </citation>
    <scope>NUCLEOTIDE SEQUENCE [LARGE SCALE GENOMIC DNA]</scope>
    <source>
        <strain evidence="11">YIM B02505</strain>
    </source>
</reference>
<sequence length="376" mass="40995">MKGETRLRNLEKIKKVVIKVGTSTLTYANGNLNLVKMENIVRQIADLHNRGLEVVLVTSGAIGTGASALGYKERPKTIPEKQACAAVGQVTLIHMYQKLFSEYNKVSAQILMTREDIRDRKRYLNGRNTFFTLLDIGAIPIVNENDALVVDEIKFGDNDSLSAMVASFVDADLLIILSDIEGLYDSNPKDNKDAKIIDYVETITKEIEGYAGGAGSKLGTGGMITKLHAAKICCSSGVSMIICNGASNDSIIRAVNGENVGTYFQGKVKPMKGRQHWLAYEAAPKASIIVDKGAEKALKNHKSLLPKGIVSIEGKFDEGDVVSILGMDGNRIGHGISSYNSKDLSSIIGVETKKIEEILGYKHYDEIIHINNMVIF</sequence>
<dbReference type="InterPro" id="IPR002478">
    <property type="entry name" value="PUA"/>
</dbReference>
<keyword evidence="3 8" id="KW-0641">Proline biosynthesis</keyword>
<evidence type="ECO:0000313" key="10">
    <source>
        <dbReference type="EMBL" id="MBK1812574.1"/>
    </source>
</evidence>
<dbReference type="PROSITE" id="PS00902">
    <property type="entry name" value="GLUTAMATE_5_KINASE"/>
    <property type="match status" value="1"/>
</dbReference>
<feature type="binding site" evidence="8">
    <location>
        <position position="146"/>
    </location>
    <ligand>
        <name>substrate</name>
    </ligand>
</feature>
<evidence type="ECO:0000259" key="9">
    <source>
        <dbReference type="SMART" id="SM00359"/>
    </source>
</evidence>
<evidence type="ECO:0000256" key="8">
    <source>
        <dbReference type="HAMAP-Rule" id="MF_00456"/>
    </source>
</evidence>
<feature type="binding site" evidence="8">
    <location>
        <begin position="220"/>
        <end position="226"/>
    </location>
    <ligand>
        <name>ATP</name>
        <dbReference type="ChEBI" id="CHEBI:30616"/>
    </ligand>
</feature>
<feature type="binding site" evidence="8">
    <location>
        <position position="19"/>
    </location>
    <ligand>
        <name>ATP</name>
        <dbReference type="ChEBI" id="CHEBI:30616"/>
    </ligand>
</feature>
<dbReference type="InterPro" id="IPR001048">
    <property type="entry name" value="Asp/Glu/Uridylate_kinase"/>
</dbReference>
<name>A0ABS1ET61_9CLOT</name>
<comment type="subcellular location">
    <subcellularLocation>
        <location evidence="8">Cytoplasm</location>
    </subcellularLocation>
</comment>
<dbReference type="EMBL" id="JAENHN010000048">
    <property type="protein sequence ID" value="MBK1812574.1"/>
    <property type="molecule type" value="Genomic_DNA"/>
</dbReference>
<dbReference type="HAMAP" id="MF_00456">
    <property type="entry name" value="ProB"/>
    <property type="match status" value="1"/>
</dbReference>
<feature type="binding site" evidence="8">
    <location>
        <position position="59"/>
    </location>
    <ligand>
        <name>substrate</name>
    </ligand>
</feature>
<dbReference type="InterPro" id="IPR001057">
    <property type="entry name" value="Glu/AcGlu_kinase"/>
</dbReference>
<comment type="function">
    <text evidence="8">Catalyzes the transfer of a phosphate group to glutamate to form L-glutamate 5-phosphate.</text>
</comment>
<evidence type="ECO:0000256" key="6">
    <source>
        <dbReference type="ARBA" id="ARBA00022777"/>
    </source>
</evidence>
<gene>
    <name evidence="8 10" type="primary">proB</name>
    <name evidence="10" type="ORF">JHL18_18295</name>
</gene>
<dbReference type="InterPro" id="IPR011529">
    <property type="entry name" value="Glu_5kinase"/>
</dbReference>
<keyword evidence="6 8" id="KW-0418">Kinase</keyword>
<proteinExistence type="inferred from homology"/>
<evidence type="ECO:0000256" key="3">
    <source>
        <dbReference type="ARBA" id="ARBA00022650"/>
    </source>
</evidence>
<organism evidence="10 11">
    <name type="scientific">Clostridium yunnanense</name>
    <dbReference type="NCBI Taxonomy" id="2800325"/>
    <lineage>
        <taxon>Bacteria</taxon>
        <taxon>Bacillati</taxon>
        <taxon>Bacillota</taxon>
        <taxon>Clostridia</taxon>
        <taxon>Eubacteriales</taxon>
        <taxon>Clostridiaceae</taxon>
        <taxon>Clostridium</taxon>
    </lineage>
</organism>